<dbReference type="Pfam" id="PF13852">
    <property type="entry name" value="DUF4197"/>
    <property type="match status" value="1"/>
</dbReference>
<feature type="chain" id="PRO_5017445906" evidence="1">
    <location>
        <begin position="25"/>
        <end position="231"/>
    </location>
</feature>
<protein>
    <submittedName>
        <fullName evidence="2">DUF4197 domain-containing protein</fullName>
    </submittedName>
</protein>
<dbReference type="Proteomes" id="UP000266327">
    <property type="component" value="Unassembled WGS sequence"/>
</dbReference>
<evidence type="ECO:0000313" key="2">
    <source>
        <dbReference type="EMBL" id="RJG01597.1"/>
    </source>
</evidence>
<evidence type="ECO:0000313" key="3">
    <source>
        <dbReference type="Proteomes" id="UP000266327"/>
    </source>
</evidence>
<gene>
    <name evidence="2" type="ORF">D3878_08365</name>
</gene>
<accession>A0A3A3FZI8</accession>
<evidence type="ECO:0000256" key="1">
    <source>
        <dbReference type="SAM" id="SignalP"/>
    </source>
</evidence>
<dbReference type="InterPro" id="IPR025245">
    <property type="entry name" value="DUF4197"/>
</dbReference>
<dbReference type="AlphaFoldDB" id="A0A3A3FZI8"/>
<dbReference type="OrthoDB" id="5292580at2"/>
<organism evidence="2 3">
    <name type="scientific">Noviherbaspirillum sedimenti</name>
    <dbReference type="NCBI Taxonomy" id="2320865"/>
    <lineage>
        <taxon>Bacteria</taxon>
        <taxon>Pseudomonadati</taxon>
        <taxon>Pseudomonadota</taxon>
        <taxon>Betaproteobacteria</taxon>
        <taxon>Burkholderiales</taxon>
        <taxon>Oxalobacteraceae</taxon>
        <taxon>Noviherbaspirillum</taxon>
    </lineage>
</organism>
<sequence length="231" mass="24501">MSRFYAFKAPLLLMLSMTASLALAVSLSDLSNQEASSGLKAALEKGAVAAVAKLGVQDGFLGNDKVKIQLPGVLEQARPLLKMSGRGQQLDDLVVSMNRAAEAAVPLAKPLLLNAVKSMSVSDAKNILSGGETSVTDFFREKTSGSLGVKFLPIVKGITDRSGLSAKYNATMAQVSKFNLVNEQQATVEGYVTQRALDGLYYMIGEEEKAIRRDPIGSGSKIIGKVFGSLK</sequence>
<dbReference type="RefSeq" id="WP_119785040.1">
    <property type="nucleotide sequence ID" value="NZ_QYUQ01000002.1"/>
</dbReference>
<proteinExistence type="predicted"/>
<dbReference type="EMBL" id="QYUQ01000002">
    <property type="protein sequence ID" value="RJG01597.1"/>
    <property type="molecule type" value="Genomic_DNA"/>
</dbReference>
<keyword evidence="3" id="KW-1185">Reference proteome</keyword>
<keyword evidence="1" id="KW-0732">Signal</keyword>
<comment type="caution">
    <text evidence="2">The sequence shown here is derived from an EMBL/GenBank/DDBJ whole genome shotgun (WGS) entry which is preliminary data.</text>
</comment>
<feature type="signal peptide" evidence="1">
    <location>
        <begin position="1"/>
        <end position="24"/>
    </location>
</feature>
<reference evidence="3" key="1">
    <citation type="submission" date="2018-09" db="EMBL/GenBank/DDBJ databases">
        <authorList>
            <person name="Zhu H."/>
        </authorList>
    </citation>
    <scope>NUCLEOTIDE SEQUENCE [LARGE SCALE GENOMIC DNA]</scope>
    <source>
        <strain evidence="3">K1S02-23</strain>
    </source>
</reference>
<name>A0A3A3FZI8_9BURK</name>